<dbReference type="Proteomes" id="UP001197770">
    <property type="component" value="Unassembled WGS sequence"/>
</dbReference>
<proteinExistence type="predicted"/>
<sequence length="118" mass="13939">MSLRYFELGNEVLGFLTTTKIEERDLEEVHVEIKKRLENHNKIRIYCENASGEAMSAKASLEDLIFKLKFKDRFEKVAIVSDVFKDKLRTKVECTFLNSQCHFFKCSERTEALQWVVR</sequence>
<reference evidence="1 2" key="1">
    <citation type="submission" date="2021-11" db="EMBL/GenBank/DDBJ databases">
        <title>Seasonal and diel survey of microbial diversity of the Tyrrhenian coast.</title>
        <authorList>
            <person name="Gattoni G."/>
            <person name="Corral P."/>
        </authorList>
    </citation>
    <scope>NUCLEOTIDE SEQUENCE [LARGE SCALE GENOMIC DNA]</scope>
    <source>
        <strain evidence="1 2">Mr9</strain>
    </source>
</reference>
<name>A0ABS8GUV2_9FLAO</name>
<dbReference type="InterPro" id="IPR036513">
    <property type="entry name" value="STAS_dom_sf"/>
</dbReference>
<dbReference type="InterPro" id="IPR021866">
    <property type="entry name" value="SpoIIAA-like"/>
</dbReference>
<keyword evidence="2" id="KW-1185">Reference proteome</keyword>
<comment type="caution">
    <text evidence="1">The sequence shown here is derived from an EMBL/GenBank/DDBJ whole genome shotgun (WGS) entry which is preliminary data.</text>
</comment>
<protein>
    <submittedName>
        <fullName evidence="1">STAS/SEC14 domain-containing protein</fullName>
    </submittedName>
</protein>
<dbReference type="RefSeq" id="WP_228230640.1">
    <property type="nucleotide sequence ID" value="NZ_JAJGMW010000016.1"/>
</dbReference>
<accession>A0ABS8GUV2</accession>
<dbReference type="SUPFAM" id="SSF52091">
    <property type="entry name" value="SpoIIaa-like"/>
    <property type="match status" value="1"/>
</dbReference>
<dbReference type="InterPro" id="IPR038396">
    <property type="entry name" value="SpoIIAA-like_sf"/>
</dbReference>
<gene>
    <name evidence="1" type="ORF">LLW17_12575</name>
</gene>
<evidence type="ECO:0000313" key="1">
    <source>
        <dbReference type="EMBL" id="MCC4213558.1"/>
    </source>
</evidence>
<evidence type="ECO:0000313" key="2">
    <source>
        <dbReference type="Proteomes" id="UP001197770"/>
    </source>
</evidence>
<dbReference type="Pfam" id="PF11964">
    <property type="entry name" value="SpoIIAA-like"/>
    <property type="match status" value="1"/>
</dbReference>
<dbReference type="EMBL" id="JAJGMW010000016">
    <property type="protein sequence ID" value="MCC4213558.1"/>
    <property type="molecule type" value="Genomic_DNA"/>
</dbReference>
<organism evidence="1 2">
    <name type="scientific">Leeuwenhoekiella parthenopeia</name>
    <dbReference type="NCBI Taxonomy" id="2890320"/>
    <lineage>
        <taxon>Bacteria</taxon>
        <taxon>Pseudomonadati</taxon>
        <taxon>Bacteroidota</taxon>
        <taxon>Flavobacteriia</taxon>
        <taxon>Flavobacteriales</taxon>
        <taxon>Flavobacteriaceae</taxon>
        <taxon>Leeuwenhoekiella</taxon>
    </lineage>
</organism>
<dbReference type="Gene3D" id="3.40.50.10600">
    <property type="entry name" value="SpoIIaa-like domains"/>
    <property type="match status" value="1"/>
</dbReference>